<proteinExistence type="predicted"/>
<feature type="region of interest" description="Disordered" evidence="1">
    <location>
        <begin position="1"/>
        <end position="37"/>
    </location>
</feature>
<evidence type="ECO:0000313" key="2">
    <source>
        <dbReference type="EMBL" id="POW21857.1"/>
    </source>
</evidence>
<comment type="caution">
    <text evidence="2">The sequence shown here is derived from an EMBL/GenBank/DDBJ whole genome shotgun (WGS) entry which is preliminary data.</text>
</comment>
<reference evidence="2 3" key="1">
    <citation type="submission" date="2017-12" db="EMBL/GenBank/DDBJ databases">
        <title>Gene loss provides genomic basis for host adaptation in cereal stripe rust fungi.</title>
        <authorList>
            <person name="Xia C."/>
        </authorList>
    </citation>
    <scope>NUCLEOTIDE SEQUENCE [LARGE SCALE GENOMIC DNA]</scope>
    <source>
        <strain evidence="2 3">93TX-2</strain>
    </source>
</reference>
<keyword evidence="3" id="KW-1185">Reference proteome</keyword>
<reference evidence="3" key="2">
    <citation type="journal article" date="2018" name="BMC Genomics">
        <title>Genomic insights into host adaptation between the wheat stripe rust pathogen (Puccinia striiformis f. sp. tritici) and the barley stripe rust pathogen (Puccinia striiformis f. sp. hordei).</title>
        <authorList>
            <person name="Xia C."/>
            <person name="Wang M."/>
            <person name="Yin C."/>
            <person name="Cornejo O.E."/>
            <person name="Hulbert S.H."/>
            <person name="Chen X."/>
        </authorList>
    </citation>
    <scope>NUCLEOTIDE SEQUENCE [LARGE SCALE GENOMIC DNA]</scope>
    <source>
        <strain evidence="3">93TX-2</strain>
    </source>
</reference>
<feature type="compositionally biased region" description="Basic and acidic residues" evidence="1">
    <location>
        <begin position="15"/>
        <end position="37"/>
    </location>
</feature>
<name>A0A2S4WJI0_9BASI</name>
<feature type="compositionally biased region" description="Polar residues" evidence="1">
    <location>
        <begin position="1"/>
        <end position="14"/>
    </location>
</feature>
<dbReference type="Proteomes" id="UP000238274">
    <property type="component" value="Unassembled WGS sequence"/>
</dbReference>
<accession>A0A2S4WJI0</accession>
<dbReference type="EMBL" id="PKSM01000016">
    <property type="protein sequence ID" value="POW21857.1"/>
    <property type="molecule type" value="Genomic_DNA"/>
</dbReference>
<dbReference type="AlphaFoldDB" id="A0A2S4WJI0"/>
<protein>
    <submittedName>
        <fullName evidence="2">Uncharacterized protein</fullName>
    </submittedName>
</protein>
<reference evidence="3" key="3">
    <citation type="journal article" date="2018" name="Mol. Plant Microbe Interact.">
        <title>Genome sequence resources for the wheat stripe rust pathogen (Puccinia striiformis f. sp. tritici) and the barley stripe rust pathogen (Puccinia striiformis f. sp. hordei).</title>
        <authorList>
            <person name="Xia C."/>
            <person name="Wang M."/>
            <person name="Yin C."/>
            <person name="Cornejo O.E."/>
            <person name="Hulbert S.H."/>
            <person name="Chen X."/>
        </authorList>
    </citation>
    <scope>NUCLEOTIDE SEQUENCE [LARGE SCALE GENOMIC DNA]</scope>
    <source>
        <strain evidence="3">93TX-2</strain>
    </source>
</reference>
<dbReference type="VEuPathDB" id="FungiDB:PSHT_01962"/>
<gene>
    <name evidence="2" type="ORF">PSHT_01962</name>
</gene>
<evidence type="ECO:0000256" key="1">
    <source>
        <dbReference type="SAM" id="MobiDB-lite"/>
    </source>
</evidence>
<organism evidence="2 3">
    <name type="scientific">Puccinia striiformis</name>
    <dbReference type="NCBI Taxonomy" id="27350"/>
    <lineage>
        <taxon>Eukaryota</taxon>
        <taxon>Fungi</taxon>
        <taxon>Dikarya</taxon>
        <taxon>Basidiomycota</taxon>
        <taxon>Pucciniomycotina</taxon>
        <taxon>Pucciniomycetes</taxon>
        <taxon>Pucciniales</taxon>
        <taxon>Pucciniaceae</taxon>
        <taxon>Puccinia</taxon>
    </lineage>
</organism>
<sequence length="73" mass="8709">MNNPQRTTTAMLTNNRKEKLKAKYSEDQQGEMEKKKNGLDYRIQRNYIRESQHPLPFMIIQSNKNHSLSELKD</sequence>
<evidence type="ECO:0000313" key="3">
    <source>
        <dbReference type="Proteomes" id="UP000238274"/>
    </source>
</evidence>